<keyword evidence="4 12" id="KW-0808">Transferase</keyword>
<dbReference type="FunCoup" id="D8SX52">
    <property type="interactions" value="458"/>
</dbReference>
<evidence type="ECO:0000256" key="11">
    <source>
        <dbReference type="SAM" id="Phobius"/>
    </source>
</evidence>
<dbReference type="InterPro" id="IPR038578">
    <property type="entry name" value="GT29-like_sf"/>
</dbReference>
<feature type="transmembrane region" description="Helical" evidence="11">
    <location>
        <begin position="29"/>
        <end position="52"/>
    </location>
</feature>
<organism evidence="13">
    <name type="scientific">Selaginella moellendorffii</name>
    <name type="common">Spikemoss</name>
    <dbReference type="NCBI Taxonomy" id="88036"/>
    <lineage>
        <taxon>Eukaryota</taxon>
        <taxon>Viridiplantae</taxon>
        <taxon>Streptophyta</taxon>
        <taxon>Embryophyta</taxon>
        <taxon>Tracheophyta</taxon>
        <taxon>Lycopodiopsida</taxon>
        <taxon>Selaginellales</taxon>
        <taxon>Selaginellaceae</taxon>
        <taxon>Selaginella</taxon>
    </lineage>
</organism>
<keyword evidence="10" id="KW-0325">Glycoprotein</keyword>
<dbReference type="GeneID" id="9651971"/>
<dbReference type="HOGENOM" id="CLU_044787_1_0_1"/>
<dbReference type="AlphaFoldDB" id="D8SX52"/>
<keyword evidence="5 11" id="KW-0812">Transmembrane</keyword>
<dbReference type="CDD" id="cd19952">
    <property type="entry name" value="GT29"/>
    <property type="match status" value="1"/>
</dbReference>
<sequence>MASYKHHLSRQCIAREQQRDRPSVRCANFVCLIGLLALGILAISLSSLRVVLGYPHRHKLQRSGRLDPQELNRTLFLQSIQDPWTPEELHRLNLLLEGDGDVVNLELVRRRWQRDIPEAASRARAARAASIDVDSYYRHDHRPNSGYRRISARGSRLPVELTHPRYSTRWAEASQALRSWLRKKRYDPSVMNELVDQVSAPIVKVLNSSATGSSGRFRQCAVVGNSGILLNTRYGSFIDSHEAVLRLNNARVTGFEQHVGSKTTLSFINSNVLALCSRRPGCNCHPYGSSVATVVYMCQALHFVHLKLCGSLMTDMPLLVTDPRFDALCMRIVKYYSLKKFFQSSGAAASASDSIEHWKRMHDGSFFHYSSGMQAVMLALGICDSVNIFGFGKAATAKHHYHTNQRGELNLHDYAAEYTLYQDLANNKSNPFLDEASGFKLPAVRVFT</sequence>
<evidence type="ECO:0000313" key="12">
    <source>
        <dbReference type="EMBL" id="EFJ10975.1"/>
    </source>
</evidence>
<evidence type="ECO:0000256" key="5">
    <source>
        <dbReference type="ARBA" id="ARBA00022692"/>
    </source>
</evidence>
<dbReference type="OrthoDB" id="10264956at2759"/>
<keyword evidence="7 11" id="KW-1133">Transmembrane helix</keyword>
<dbReference type="GO" id="GO:0000139">
    <property type="term" value="C:Golgi membrane"/>
    <property type="evidence" value="ECO:0000318"/>
    <property type="project" value="GO_Central"/>
</dbReference>
<reference evidence="12 13" key="1">
    <citation type="journal article" date="2011" name="Science">
        <title>The Selaginella genome identifies genetic changes associated with the evolution of vascular plants.</title>
        <authorList>
            <person name="Banks J.A."/>
            <person name="Nishiyama T."/>
            <person name="Hasebe M."/>
            <person name="Bowman J.L."/>
            <person name="Gribskov M."/>
            <person name="dePamphilis C."/>
            <person name="Albert V.A."/>
            <person name="Aono N."/>
            <person name="Aoyama T."/>
            <person name="Ambrose B.A."/>
            <person name="Ashton N.W."/>
            <person name="Axtell M.J."/>
            <person name="Barker E."/>
            <person name="Barker M.S."/>
            <person name="Bennetzen J.L."/>
            <person name="Bonawitz N.D."/>
            <person name="Chapple C."/>
            <person name="Cheng C."/>
            <person name="Correa L.G."/>
            <person name="Dacre M."/>
            <person name="DeBarry J."/>
            <person name="Dreyer I."/>
            <person name="Elias M."/>
            <person name="Engstrom E.M."/>
            <person name="Estelle M."/>
            <person name="Feng L."/>
            <person name="Finet C."/>
            <person name="Floyd S.K."/>
            <person name="Frommer W.B."/>
            <person name="Fujita T."/>
            <person name="Gramzow L."/>
            <person name="Gutensohn M."/>
            <person name="Harholt J."/>
            <person name="Hattori M."/>
            <person name="Heyl A."/>
            <person name="Hirai T."/>
            <person name="Hiwatashi Y."/>
            <person name="Ishikawa M."/>
            <person name="Iwata M."/>
            <person name="Karol K.G."/>
            <person name="Koehler B."/>
            <person name="Kolukisaoglu U."/>
            <person name="Kubo M."/>
            <person name="Kurata T."/>
            <person name="Lalonde S."/>
            <person name="Li K."/>
            <person name="Li Y."/>
            <person name="Litt A."/>
            <person name="Lyons E."/>
            <person name="Manning G."/>
            <person name="Maruyama T."/>
            <person name="Michael T.P."/>
            <person name="Mikami K."/>
            <person name="Miyazaki S."/>
            <person name="Morinaga S."/>
            <person name="Murata T."/>
            <person name="Mueller-Roeber B."/>
            <person name="Nelson D.R."/>
            <person name="Obara M."/>
            <person name="Oguri Y."/>
            <person name="Olmstead R.G."/>
            <person name="Onodera N."/>
            <person name="Petersen B.L."/>
            <person name="Pils B."/>
            <person name="Prigge M."/>
            <person name="Rensing S.A."/>
            <person name="Riano-Pachon D.M."/>
            <person name="Roberts A.W."/>
            <person name="Sato Y."/>
            <person name="Scheller H.V."/>
            <person name="Schulz B."/>
            <person name="Schulz C."/>
            <person name="Shakirov E.V."/>
            <person name="Shibagaki N."/>
            <person name="Shinohara N."/>
            <person name="Shippen D.E."/>
            <person name="Soerensen I."/>
            <person name="Sotooka R."/>
            <person name="Sugimoto N."/>
            <person name="Sugita M."/>
            <person name="Sumikawa N."/>
            <person name="Tanurdzic M."/>
            <person name="Theissen G."/>
            <person name="Ulvskov P."/>
            <person name="Wakazuki S."/>
            <person name="Weng J.K."/>
            <person name="Willats W.W."/>
            <person name="Wipf D."/>
            <person name="Wolf P.G."/>
            <person name="Yang L."/>
            <person name="Zimmer A.D."/>
            <person name="Zhu Q."/>
            <person name="Mitros T."/>
            <person name="Hellsten U."/>
            <person name="Loque D."/>
            <person name="Otillar R."/>
            <person name="Salamov A."/>
            <person name="Schmutz J."/>
            <person name="Shapiro H."/>
            <person name="Lindquist E."/>
            <person name="Lucas S."/>
            <person name="Rokhsar D."/>
            <person name="Grigoriev I.V."/>
        </authorList>
    </citation>
    <scope>NUCLEOTIDE SEQUENCE [LARGE SCALE GENOMIC DNA]</scope>
</reference>
<dbReference type="Gene3D" id="3.90.1480.20">
    <property type="entry name" value="Glycosyl transferase family 29"/>
    <property type="match status" value="1"/>
</dbReference>
<comment type="subcellular location">
    <subcellularLocation>
        <location evidence="1">Golgi apparatus membrane</location>
        <topology evidence="1">Single-pass type II membrane protein</topology>
    </subcellularLocation>
</comment>
<dbReference type="PANTHER" id="PTHR46779">
    <property type="entry name" value="BETA-1,6-GALACTOSYLTRANSFERASE GALT29A"/>
    <property type="match status" value="1"/>
</dbReference>
<dbReference type="GO" id="GO:0016757">
    <property type="term" value="F:glycosyltransferase activity"/>
    <property type="evidence" value="ECO:0000318"/>
    <property type="project" value="GO_Central"/>
</dbReference>
<keyword evidence="6" id="KW-0735">Signal-anchor</keyword>
<keyword evidence="8" id="KW-0333">Golgi apparatus</keyword>
<protein>
    <submittedName>
        <fullName evidence="12">Glycosyltransferase, CAZy family GT29</fullName>
    </submittedName>
</protein>
<dbReference type="InParanoid" id="D8SX52"/>
<dbReference type="eggNOG" id="KOG2692">
    <property type="taxonomic scope" value="Eukaryota"/>
</dbReference>
<evidence type="ECO:0000256" key="8">
    <source>
        <dbReference type="ARBA" id="ARBA00023034"/>
    </source>
</evidence>
<dbReference type="STRING" id="88036.D8SX52"/>
<dbReference type="Gramene" id="EFJ10975">
    <property type="protein sequence ID" value="EFJ10975"/>
    <property type="gene ID" value="SELMODRAFT_127017"/>
</dbReference>
<evidence type="ECO:0000256" key="3">
    <source>
        <dbReference type="ARBA" id="ARBA00022676"/>
    </source>
</evidence>
<dbReference type="Pfam" id="PF00777">
    <property type="entry name" value="Glyco_transf_29"/>
    <property type="match status" value="1"/>
</dbReference>
<accession>D8SX52</accession>
<dbReference type="OMA" id="MVCNSSH"/>
<keyword evidence="13" id="KW-1185">Reference proteome</keyword>
<name>D8SX52_SELML</name>
<evidence type="ECO:0000256" key="4">
    <source>
        <dbReference type="ARBA" id="ARBA00022679"/>
    </source>
</evidence>
<evidence type="ECO:0000313" key="13">
    <source>
        <dbReference type="Proteomes" id="UP000001514"/>
    </source>
</evidence>
<dbReference type="PANTHER" id="PTHR46779:SF1">
    <property type="entry name" value="BETA-1,6-GALACTOSYLTRANSFERASE GALT29A"/>
    <property type="match status" value="1"/>
</dbReference>
<proteinExistence type="inferred from homology"/>
<dbReference type="GO" id="GO:0008373">
    <property type="term" value="F:sialyltransferase activity"/>
    <property type="evidence" value="ECO:0007669"/>
    <property type="project" value="InterPro"/>
</dbReference>
<evidence type="ECO:0000256" key="9">
    <source>
        <dbReference type="ARBA" id="ARBA00023136"/>
    </source>
</evidence>
<dbReference type="Proteomes" id="UP000001514">
    <property type="component" value="Unassembled WGS sequence"/>
</dbReference>
<evidence type="ECO:0000256" key="2">
    <source>
        <dbReference type="ARBA" id="ARBA00006003"/>
    </source>
</evidence>
<gene>
    <name evidence="12" type="primary">GT29B2</name>
    <name evidence="12" type="ORF">SELMODRAFT_127017</name>
</gene>
<evidence type="ECO:0000256" key="7">
    <source>
        <dbReference type="ARBA" id="ARBA00022989"/>
    </source>
</evidence>
<comment type="similarity">
    <text evidence="2">Belongs to the glycosyltransferase 29 family.</text>
</comment>
<keyword evidence="9 11" id="KW-0472">Membrane</keyword>
<evidence type="ECO:0000256" key="6">
    <source>
        <dbReference type="ARBA" id="ARBA00022968"/>
    </source>
</evidence>
<dbReference type="EMBL" id="GL377650">
    <property type="protein sequence ID" value="EFJ10975.1"/>
    <property type="molecule type" value="Genomic_DNA"/>
</dbReference>
<keyword evidence="3" id="KW-0328">Glycosyltransferase</keyword>
<dbReference type="InterPro" id="IPR001675">
    <property type="entry name" value="Glyco_trans_29"/>
</dbReference>
<evidence type="ECO:0000256" key="1">
    <source>
        <dbReference type="ARBA" id="ARBA00004323"/>
    </source>
</evidence>
<evidence type="ECO:0000256" key="10">
    <source>
        <dbReference type="ARBA" id="ARBA00023180"/>
    </source>
</evidence>
<dbReference type="KEGG" id="smo:SELMODRAFT_127017"/>